<evidence type="ECO:0000256" key="2">
    <source>
        <dbReference type="ARBA" id="ARBA00023157"/>
    </source>
</evidence>
<dbReference type="InterPro" id="IPR050488">
    <property type="entry name" value="Ig_Fc_receptor"/>
</dbReference>
<keyword evidence="2" id="KW-1015">Disulfide bond</keyword>
<dbReference type="SUPFAM" id="SSF48726">
    <property type="entry name" value="Immunoglobulin"/>
    <property type="match status" value="3"/>
</dbReference>
<dbReference type="GO" id="GO:0006955">
    <property type="term" value="P:immune response"/>
    <property type="evidence" value="ECO:0007669"/>
    <property type="project" value="TreeGrafter"/>
</dbReference>
<dbReference type="PANTHER" id="PTHR11481:SF64">
    <property type="entry name" value="FC RECEPTOR-LIKE PROTEIN 4"/>
    <property type="match status" value="1"/>
</dbReference>
<dbReference type="CDD" id="cd00096">
    <property type="entry name" value="Ig"/>
    <property type="match status" value="1"/>
</dbReference>
<keyword evidence="3" id="KW-1133">Transmembrane helix</keyword>
<dbReference type="Gene3D" id="2.60.40.10">
    <property type="entry name" value="Immunoglobulins"/>
    <property type="match status" value="3"/>
</dbReference>
<keyword evidence="6" id="KW-1185">Reference proteome</keyword>
<keyword evidence="3" id="KW-0472">Membrane</keyword>
<feature type="domain" description="Ig-like" evidence="4">
    <location>
        <begin position="2"/>
        <end position="83"/>
    </location>
</feature>
<protein>
    <recommendedName>
        <fullName evidence="4">Ig-like domain-containing protein</fullName>
    </recommendedName>
</protein>
<dbReference type="AlphaFoldDB" id="A0AAE0R6Y1"/>
<dbReference type="SMART" id="SM00409">
    <property type="entry name" value="IG"/>
    <property type="match status" value="3"/>
</dbReference>
<name>A0AAE0R6Y1_9TELE</name>
<gene>
    <name evidence="5" type="ORF">QTP70_018454</name>
</gene>
<feature type="transmembrane region" description="Helical" evidence="3">
    <location>
        <begin position="295"/>
        <end position="317"/>
    </location>
</feature>
<feature type="non-terminal residue" evidence="5">
    <location>
        <position position="447"/>
    </location>
</feature>
<evidence type="ECO:0000313" key="5">
    <source>
        <dbReference type="EMBL" id="KAK3545981.1"/>
    </source>
</evidence>
<evidence type="ECO:0000256" key="3">
    <source>
        <dbReference type="SAM" id="Phobius"/>
    </source>
</evidence>
<evidence type="ECO:0000259" key="4">
    <source>
        <dbReference type="PROSITE" id="PS50835"/>
    </source>
</evidence>
<dbReference type="Pfam" id="PF13927">
    <property type="entry name" value="Ig_3"/>
    <property type="match status" value="1"/>
</dbReference>
<organism evidence="5 6">
    <name type="scientific">Hemibagrus guttatus</name>
    <dbReference type="NCBI Taxonomy" id="175788"/>
    <lineage>
        <taxon>Eukaryota</taxon>
        <taxon>Metazoa</taxon>
        <taxon>Chordata</taxon>
        <taxon>Craniata</taxon>
        <taxon>Vertebrata</taxon>
        <taxon>Euteleostomi</taxon>
        <taxon>Actinopterygii</taxon>
        <taxon>Neopterygii</taxon>
        <taxon>Teleostei</taxon>
        <taxon>Ostariophysi</taxon>
        <taxon>Siluriformes</taxon>
        <taxon>Bagridae</taxon>
        <taxon>Hemibagrus</taxon>
    </lineage>
</organism>
<evidence type="ECO:0000313" key="6">
    <source>
        <dbReference type="Proteomes" id="UP001274896"/>
    </source>
</evidence>
<dbReference type="PANTHER" id="PTHR11481">
    <property type="entry name" value="IMMUNOGLOBULIN FC RECEPTOR"/>
    <property type="match status" value="1"/>
</dbReference>
<dbReference type="Pfam" id="PF13895">
    <property type="entry name" value="Ig_2"/>
    <property type="match status" value="1"/>
</dbReference>
<dbReference type="EMBL" id="JAUCMX010000005">
    <property type="protein sequence ID" value="KAK3545981.1"/>
    <property type="molecule type" value="Genomic_DNA"/>
</dbReference>
<comment type="caution">
    <text evidence="5">The sequence shown here is derived from an EMBL/GenBank/DDBJ whole genome shotgun (WGS) entry which is preliminary data.</text>
</comment>
<reference evidence="5" key="1">
    <citation type="submission" date="2023-06" db="EMBL/GenBank/DDBJ databases">
        <title>Male Hemibagrus guttatus genome.</title>
        <authorList>
            <person name="Bian C."/>
        </authorList>
    </citation>
    <scope>NUCLEOTIDE SEQUENCE</scope>
    <source>
        <strain evidence="5">Male_cb2023</strain>
        <tissue evidence="5">Muscle</tissue>
    </source>
</reference>
<evidence type="ECO:0000256" key="1">
    <source>
        <dbReference type="ARBA" id="ARBA00022729"/>
    </source>
</evidence>
<dbReference type="InterPro" id="IPR003599">
    <property type="entry name" value="Ig_sub"/>
</dbReference>
<dbReference type="GO" id="GO:0004888">
    <property type="term" value="F:transmembrane signaling receptor activity"/>
    <property type="evidence" value="ECO:0007669"/>
    <property type="project" value="TreeGrafter"/>
</dbReference>
<dbReference type="Proteomes" id="UP001274896">
    <property type="component" value="Unassembled WGS sequence"/>
</dbReference>
<sequence>SPKAVVTIKPDKHVFRGETVTLRCEIQGGGDTEWTYSWYKNDYELYREHKTQEFSLSSVRNEESGNYTCRGWRSSDTQSSEISDAVTLTVSDVADTVVSVSPSSWLTEGDSVTLSCEVKHSSTGWTFSWYSDASYRDSRGFIRYNRELLSDSSRGSGGSYTLSPVTLNHTGVYECRAEREVFHTEYSKLQPLWITGESPPVSLIISPSRTQHFTADSLSLSCEDQSNSTGWTVRGFTHIEMLFYCSSVSGSKCNITSLSTSHTGVYWCQSESGGRSNPVNITVYSKSHAEASMSVLRLISSLVTVSVYLLLTIIVAVKCFRARVYNQFLGVRGVEEQVIFPAPHCQPLHLVPVGGLAPTRDESCHRVVVRKLGDGVAVVGGGALVCEEGVEQGAQYTALWEASADAENRRCMMTHSNSLAVTSQEAIDTHAGGVWKSQVPQFVNQFE</sequence>
<dbReference type="InterPro" id="IPR036179">
    <property type="entry name" value="Ig-like_dom_sf"/>
</dbReference>
<keyword evidence="3" id="KW-0812">Transmembrane</keyword>
<dbReference type="GO" id="GO:0009897">
    <property type="term" value="C:external side of plasma membrane"/>
    <property type="evidence" value="ECO:0007669"/>
    <property type="project" value="TreeGrafter"/>
</dbReference>
<dbReference type="PROSITE" id="PS50835">
    <property type="entry name" value="IG_LIKE"/>
    <property type="match status" value="2"/>
</dbReference>
<dbReference type="GO" id="GO:0007166">
    <property type="term" value="P:cell surface receptor signaling pathway"/>
    <property type="evidence" value="ECO:0007669"/>
    <property type="project" value="TreeGrafter"/>
</dbReference>
<proteinExistence type="predicted"/>
<feature type="domain" description="Ig-like" evidence="4">
    <location>
        <begin position="95"/>
        <end position="187"/>
    </location>
</feature>
<accession>A0AAE0R6Y1</accession>
<feature type="non-terminal residue" evidence="5">
    <location>
        <position position="1"/>
    </location>
</feature>
<dbReference type="FunFam" id="2.60.40.10:FF:001607">
    <property type="entry name" value="Leukocyte immune-type receptor TS32.15 L2.5a"/>
    <property type="match status" value="1"/>
</dbReference>
<keyword evidence="1" id="KW-0732">Signal</keyword>
<dbReference type="InterPro" id="IPR007110">
    <property type="entry name" value="Ig-like_dom"/>
</dbReference>
<dbReference type="InterPro" id="IPR003598">
    <property type="entry name" value="Ig_sub2"/>
</dbReference>
<dbReference type="SMART" id="SM00408">
    <property type="entry name" value="IGc2"/>
    <property type="match status" value="2"/>
</dbReference>
<dbReference type="InterPro" id="IPR013783">
    <property type="entry name" value="Ig-like_fold"/>
</dbReference>